<accession>A0A131ZXE3</accession>
<evidence type="ECO:0000313" key="2">
    <source>
        <dbReference type="Proteomes" id="UP000616769"/>
    </source>
</evidence>
<dbReference type="VEuPathDB" id="VectorBase:SSCA005369"/>
<feature type="non-terminal residue" evidence="1">
    <location>
        <position position="81"/>
    </location>
</feature>
<organism evidence="1 2">
    <name type="scientific">Sarcoptes scabiei</name>
    <name type="common">Itch mite</name>
    <name type="synonym">Acarus scabiei</name>
    <dbReference type="NCBI Taxonomy" id="52283"/>
    <lineage>
        <taxon>Eukaryota</taxon>
        <taxon>Metazoa</taxon>
        <taxon>Ecdysozoa</taxon>
        <taxon>Arthropoda</taxon>
        <taxon>Chelicerata</taxon>
        <taxon>Arachnida</taxon>
        <taxon>Acari</taxon>
        <taxon>Acariformes</taxon>
        <taxon>Sarcoptiformes</taxon>
        <taxon>Astigmata</taxon>
        <taxon>Psoroptidia</taxon>
        <taxon>Sarcoptoidea</taxon>
        <taxon>Sarcoptidae</taxon>
        <taxon>Sarcoptinae</taxon>
        <taxon>Sarcoptes</taxon>
    </lineage>
</organism>
<comment type="caution">
    <text evidence="1">The sequence shown here is derived from an EMBL/GenBank/DDBJ whole genome shotgun (WGS) entry which is preliminary data.</text>
</comment>
<sequence length="81" mass="9282">MLLPLNLTQGCKEGRRGPLHLLGLDGGPEDPMHLLETRMEPLGTQIELWRPRWSTEEPDGAMETQMRLLETVWIPVHLLET</sequence>
<reference evidence="1 2" key="1">
    <citation type="journal article" date="2015" name="Parasit. Vectors">
        <title>Draft genome of the scabies mite.</title>
        <authorList>
            <person name="Rider S.D.Jr."/>
            <person name="Morgan M.S."/>
            <person name="Arlian L.G."/>
        </authorList>
    </citation>
    <scope>NUCLEOTIDE SEQUENCE [LARGE SCALE GENOMIC DNA]</scope>
    <source>
        <strain evidence="1">Arlian Lab</strain>
    </source>
</reference>
<protein>
    <submittedName>
        <fullName evidence="1">Uncharacterized protein</fullName>
    </submittedName>
</protein>
<name>A0A131ZXE3_SARSC</name>
<dbReference type="EMBL" id="JXLN01003343">
    <property type="protein sequence ID" value="KPM02955.1"/>
    <property type="molecule type" value="Genomic_DNA"/>
</dbReference>
<proteinExistence type="predicted"/>
<gene>
    <name evidence="1" type="ORF">QR98_0013810</name>
</gene>
<dbReference type="Proteomes" id="UP000616769">
    <property type="component" value="Unassembled WGS sequence"/>
</dbReference>
<dbReference type="AlphaFoldDB" id="A0A131ZXE3"/>
<evidence type="ECO:0000313" key="1">
    <source>
        <dbReference type="EMBL" id="KPM02955.1"/>
    </source>
</evidence>